<dbReference type="AlphaFoldDB" id="A0A4Y2UQ17"/>
<evidence type="ECO:0000313" key="3">
    <source>
        <dbReference type="Proteomes" id="UP000499080"/>
    </source>
</evidence>
<sequence length="47" mass="5592">MDEERQHIFTRIELTLLPFGKRKSTSLWKDLEFKSADMKGTDFDENS</sequence>
<name>A0A4Y2UQ17_ARAVE</name>
<dbReference type="EMBL" id="BGPR01039221">
    <property type="protein sequence ID" value="GBO15149.1"/>
    <property type="molecule type" value="Genomic_DNA"/>
</dbReference>
<proteinExistence type="predicted"/>
<keyword evidence="3" id="KW-1185">Reference proteome</keyword>
<dbReference type="Proteomes" id="UP000499080">
    <property type="component" value="Unassembled WGS sequence"/>
</dbReference>
<comment type="caution">
    <text evidence="1">The sequence shown here is derived from an EMBL/GenBank/DDBJ whole genome shotgun (WGS) entry which is preliminary data.</text>
</comment>
<reference evidence="1 3" key="1">
    <citation type="journal article" date="2019" name="Sci. Rep.">
        <title>Orb-weaving spider Araneus ventricosus genome elucidates the spidroin gene catalogue.</title>
        <authorList>
            <person name="Kono N."/>
            <person name="Nakamura H."/>
            <person name="Ohtoshi R."/>
            <person name="Moran D.A.P."/>
            <person name="Shinohara A."/>
            <person name="Yoshida Y."/>
            <person name="Fujiwara M."/>
            <person name="Mori M."/>
            <person name="Tomita M."/>
            <person name="Arakawa K."/>
        </authorList>
    </citation>
    <scope>NUCLEOTIDE SEQUENCE [LARGE SCALE GENOMIC DNA]</scope>
</reference>
<feature type="non-terminal residue" evidence="1">
    <location>
        <position position="47"/>
    </location>
</feature>
<gene>
    <name evidence="1" type="ORF">AVEN_28847_1</name>
    <name evidence="2" type="ORF">AVEN_49194_1</name>
</gene>
<dbReference type="EMBL" id="BGPR01039223">
    <property type="protein sequence ID" value="GBO15153.1"/>
    <property type="molecule type" value="Genomic_DNA"/>
</dbReference>
<accession>A0A4Y2UQ17</accession>
<protein>
    <submittedName>
        <fullName evidence="1">Uncharacterized protein</fullName>
    </submittedName>
</protein>
<organism evidence="1 3">
    <name type="scientific">Araneus ventricosus</name>
    <name type="common">Orbweaver spider</name>
    <name type="synonym">Epeira ventricosa</name>
    <dbReference type="NCBI Taxonomy" id="182803"/>
    <lineage>
        <taxon>Eukaryota</taxon>
        <taxon>Metazoa</taxon>
        <taxon>Ecdysozoa</taxon>
        <taxon>Arthropoda</taxon>
        <taxon>Chelicerata</taxon>
        <taxon>Arachnida</taxon>
        <taxon>Araneae</taxon>
        <taxon>Araneomorphae</taxon>
        <taxon>Entelegynae</taxon>
        <taxon>Araneoidea</taxon>
        <taxon>Araneidae</taxon>
        <taxon>Araneus</taxon>
    </lineage>
</organism>
<evidence type="ECO:0000313" key="2">
    <source>
        <dbReference type="EMBL" id="GBO15153.1"/>
    </source>
</evidence>
<evidence type="ECO:0000313" key="1">
    <source>
        <dbReference type="EMBL" id="GBO15149.1"/>
    </source>
</evidence>